<dbReference type="PRINTS" id="PR00463">
    <property type="entry name" value="EP450I"/>
</dbReference>
<comment type="caution">
    <text evidence="8">The sequence shown here is derived from an EMBL/GenBank/DDBJ whole genome shotgun (WGS) entry which is preliminary data.</text>
</comment>
<evidence type="ECO:0000256" key="5">
    <source>
        <dbReference type="ARBA" id="ARBA00023004"/>
    </source>
</evidence>
<keyword evidence="3 7" id="KW-0479">Metal-binding</keyword>
<keyword evidence="2 7" id="KW-0349">Heme</keyword>
<evidence type="ECO:0000313" key="9">
    <source>
        <dbReference type="Proteomes" id="UP001250662"/>
    </source>
</evidence>
<proteinExistence type="inferred from homology"/>
<dbReference type="InterPro" id="IPR017972">
    <property type="entry name" value="Cyt_P450_CS"/>
</dbReference>
<reference evidence="8 9" key="1">
    <citation type="submission" date="2023-09" db="EMBL/GenBank/DDBJ databases">
        <authorList>
            <person name="Rey-Velasco X."/>
        </authorList>
    </citation>
    <scope>NUCLEOTIDE SEQUENCE [LARGE SCALE GENOMIC DNA]</scope>
    <source>
        <strain evidence="8 9">P007</strain>
    </source>
</reference>
<keyword evidence="9" id="KW-1185">Reference proteome</keyword>
<dbReference type="PANTHER" id="PTHR24291">
    <property type="entry name" value="CYTOCHROME P450 FAMILY 4"/>
    <property type="match status" value="1"/>
</dbReference>
<keyword evidence="5 7" id="KW-0408">Iron</keyword>
<comment type="similarity">
    <text evidence="1 7">Belongs to the cytochrome P450 family.</text>
</comment>
<dbReference type="PRINTS" id="PR00385">
    <property type="entry name" value="P450"/>
</dbReference>
<dbReference type="RefSeq" id="WP_311387216.1">
    <property type="nucleotide sequence ID" value="NZ_JAVRHU010000001.1"/>
</dbReference>
<dbReference type="Proteomes" id="UP001250662">
    <property type="component" value="Unassembled WGS sequence"/>
</dbReference>
<gene>
    <name evidence="8" type="ORF">RM520_05170</name>
</gene>
<dbReference type="SUPFAM" id="SSF48264">
    <property type="entry name" value="Cytochrome P450"/>
    <property type="match status" value="1"/>
</dbReference>
<evidence type="ECO:0000313" key="8">
    <source>
        <dbReference type="EMBL" id="MDT0621003.1"/>
    </source>
</evidence>
<evidence type="ECO:0000256" key="7">
    <source>
        <dbReference type="RuleBase" id="RU000461"/>
    </source>
</evidence>
<dbReference type="EMBL" id="JAVRHU010000001">
    <property type="protein sequence ID" value="MDT0621003.1"/>
    <property type="molecule type" value="Genomic_DNA"/>
</dbReference>
<dbReference type="InterPro" id="IPR050196">
    <property type="entry name" value="Cytochrome_P450_Monoox"/>
</dbReference>
<dbReference type="PANTHER" id="PTHR24291:SF50">
    <property type="entry name" value="BIFUNCTIONAL ALBAFLAVENONE MONOOXYGENASE_TERPENE SYNTHASE"/>
    <property type="match status" value="1"/>
</dbReference>
<evidence type="ECO:0000256" key="3">
    <source>
        <dbReference type="ARBA" id="ARBA00022723"/>
    </source>
</evidence>
<sequence length="447" mass="51639">MKNLPQVSVFKVLRNSAQILKNPLPFHHKNFEKLGDTFEITTLGDGKLIFSRNPEVVKQVLQKKQKSFSKSKLQTKDLAKYIGHGLLTSEGEHWRTHRRMIQPKFHLKNLKSLLGIMHQAIEDELDVVEPNQEQDIFGLMGDVAFKVVAKSLFNALDIDEPMAKLKAIAEENQLMLIKEMRQPYLKWWFKFSGKIGAALNKSEMAREILNELIEQRIASQQKSTDLLDMLLEATYEDGSKMPRNQLIDELFILFTAGYETTANALSFTLYFVAKDKNLQNQLFDEVSKVDSETIKMEDLQRLSLTQSSINEAMRLYPPAYFIDRVAVEEVEIAGFQFKKNSLVLLSLYELHRYKNFWNKPASYSGSRFKDFEDKKHSDYYYPFGAGPRMCIGNAFATYEMIMVVATLIKKYHISTEMESVEINPMITLKPKEVKLRFKKRKSPSISA</sequence>
<protein>
    <submittedName>
        <fullName evidence="8">Cytochrome P450</fullName>
    </submittedName>
</protein>
<name>A0ABU3BFU7_9FLAO</name>
<dbReference type="InterPro" id="IPR002401">
    <property type="entry name" value="Cyt_P450_E_grp-I"/>
</dbReference>
<evidence type="ECO:0000256" key="6">
    <source>
        <dbReference type="ARBA" id="ARBA00023033"/>
    </source>
</evidence>
<dbReference type="Pfam" id="PF00067">
    <property type="entry name" value="p450"/>
    <property type="match status" value="1"/>
</dbReference>
<accession>A0ABU3BFU7</accession>
<organism evidence="8 9">
    <name type="scientific">Croceitalea vernalis</name>
    <dbReference type="NCBI Taxonomy" id="3075599"/>
    <lineage>
        <taxon>Bacteria</taxon>
        <taxon>Pseudomonadati</taxon>
        <taxon>Bacteroidota</taxon>
        <taxon>Flavobacteriia</taxon>
        <taxon>Flavobacteriales</taxon>
        <taxon>Flavobacteriaceae</taxon>
        <taxon>Croceitalea</taxon>
    </lineage>
</organism>
<dbReference type="InterPro" id="IPR001128">
    <property type="entry name" value="Cyt_P450"/>
</dbReference>
<dbReference type="Gene3D" id="1.10.630.10">
    <property type="entry name" value="Cytochrome P450"/>
    <property type="match status" value="1"/>
</dbReference>
<dbReference type="PROSITE" id="PS00086">
    <property type="entry name" value="CYTOCHROME_P450"/>
    <property type="match status" value="1"/>
</dbReference>
<dbReference type="InterPro" id="IPR036396">
    <property type="entry name" value="Cyt_P450_sf"/>
</dbReference>
<evidence type="ECO:0000256" key="2">
    <source>
        <dbReference type="ARBA" id="ARBA00022617"/>
    </source>
</evidence>
<evidence type="ECO:0000256" key="1">
    <source>
        <dbReference type="ARBA" id="ARBA00010617"/>
    </source>
</evidence>
<keyword evidence="6 7" id="KW-0503">Monooxygenase</keyword>
<evidence type="ECO:0000256" key="4">
    <source>
        <dbReference type="ARBA" id="ARBA00023002"/>
    </source>
</evidence>
<keyword evidence="4 7" id="KW-0560">Oxidoreductase</keyword>